<keyword evidence="6" id="KW-0653">Protein transport</keyword>
<feature type="transmembrane region" description="Helical" evidence="9">
    <location>
        <begin position="249"/>
        <end position="268"/>
    </location>
</feature>
<reference evidence="11 12" key="1">
    <citation type="submission" date="2019-02" db="EMBL/GenBank/DDBJ databases">
        <title>Deep-cultivation of Planctomycetes and their phenomic and genomic characterization uncovers novel biology.</title>
        <authorList>
            <person name="Wiegand S."/>
            <person name="Jogler M."/>
            <person name="Boedeker C."/>
            <person name="Pinto D."/>
            <person name="Vollmers J."/>
            <person name="Rivas-Marin E."/>
            <person name="Kohn T."/>
            <person name="Peeters S.H."/>
            <person name="Heuer A."/>
            <person name="Rast P."/>
            <person name="Oberbeckmann S."/>
            <person name="Bunk B."/>
            <person name="Jeske O."/>
            <person name="Meyerdierks A."/>
            <person name="Storesund J.E."/>
            <person name="Kallscheuer N."/>
            <person name="Luecker S."/>
            <person name="Lage O.M."/>
            <person name="Pohl T."/>
            <person name="Merkel B.J."/>
            <person name="Hornburger P."/>
            <person name="Mueller R.-W."/>
            <person name="Bruemmer F."/>
            <person name="Labrenz M."/>
            <person name="Spormann A.M."/>
            <person name="Op den Camp H."/>
            <person name="Overmann J."/>
            <person name="Amann R."/>
            <person name="Jetten M.S.M."/>
            <person name="Mascher T."/>
            <person name="Medema M.H."/>
            <person name="Devos D.P."/>
            <person name="Kaster A.-K."/>
            <person name="Ovreas L."/>
            <person name="Rohde M."/>
            <person name="Galperin M.Y."/>
            <person name="Jogler C."/>
        </authorList>
    </citation>
    <scope>NUCLEOTIDE SEQUENCE [LARGE SCALE GENOMIC DNA]</scope>
    <source>
        <strain evidence="11 12">Pla110</strain>
    </source>
</reference>
<evidence type="ECO:0000256" key="9">
    <source>
        <dbReference type="RuleBase" id="RU363032"/>
    </source>
</evidence>
<dbReference type="OrthoDB" id="9797852at2"/>
<dbReference type="KEGG" id="plon:Pla110_32240"/>
<evidence type="ECO:0000256" key="6">
    <source>
        <dbReference type="ARBA" id="ARBA00022927"/>
    </source>
</evidence>
<evidence type="ECO:0000256" key="8">
    <source>
        <dbReference type="ARBA" id="ARBA00023136"/>
    </source>
</evidence>
<evidence type="ECO:0000256" key="4">
    <source>
        <dbReference type="ARBA" id="ARBA00022692"/>
    </source>
</evidence>
<dbReference type="Gene3D" id="1.10.3720.10">
    <property type="entry name" value="MetI-like"/>
    <property type="match status" value="1"/>
</dbReference>
<keyword evidence="4 9" id="KW-0812">Transmembrane</keyword>
<dbReference type="PROSITE" id="PS50928">
    <property type="entry name" value="ABC_TM1"/>
    <property type="match status" value="1"/>
</dbReference>
<protein>
    <submittedName>
        <fullName evidence="11">Dipeptide transport system permease protein DppC</fullName>
    </submittedName>
</protein>
<comment type="similarity">
    <text evidence="9">Belongs to the binding-protein-dependent transport system permease family.</text>
</comment>
<keyword evidence="2 9" id="KW-0813">Transport</keyword>
<evidence type="ECO:0000313" key="11">
    <source>
        <dbReference type="EMBL" id="QDU81482.1"/>
    </source>
</evidence>
<dbReference type="InterPro" id="IPR000515">
    <property type="entry name" value="MetI-like"/>
</dbReference>
<evidence type="ECO:0000256" key="5">
    <source>
        <dbReference type="ARBA" id="ARBA00022856"/>
    </source>
</evidence>
<keyword evidence="5" id="KW-0571">Peptide transport</keyword>
<dbReference type="EMBL" id="CP036281">
    <property type="protein sequence ID" value="QDU81482.1"/>
    <property type="molecule type" value="Genomic_DNA"/>
</dbReference>
<dbReference type="GO" id="GO:0015833">
    <property type="term" value="P:peptide transport"/>
    <property type="evidence" value="ECO:0007669"/>
    <property type="project" value="UniProtKB-KW"/>
</dbReference>
<dbReference type="PANTHER" id="PTHR43386">
    <property type="entry name" value="OLIGOPEPTIDE TRANSPORT SYSTEM PERMEASE PROTEIN APPC"/>
    <property type="match status" value="1"/>
</dbReference>
<gene>
    <name evidence="11" type="primary">dppC</name>
    <name evidence="11" type="ORF">Pla110_32240</name>
</gene>
<dbReference type="Proteomes" id="UP000317178">
    <property type="component" value="Chromosome"/>
</dbReference>
<dbReference type="SUPFAM" id="SSF161098">
    <property type="entry name" value="MetI-like"/>
    <property type="match status" value="1"/>
</dbReference>
<keyword evidence="12" id="KW-1185">Reference proteome</keyword>
<evidence type="ECO:0000256" key="3">
    <source>
        <dbReference type="ARBA" id="ARBA00022475"/>
    </source>
</evidence>
<dbReference type="Pfam" id="PF00528">
    <property type="entry name" value="BPD_transp_1"/>
    <property type="match status" value="1"/>
</dbReference>
<comment type="subcellular location">
    <subcellularLocation>
        <location evidence="1 9">Cell membrane</location>
        <topology evidence="1 9">Multi-pass membrane protein</topology>
    </subcellularLocation>
</comment>
<accession>A0A518CQI2</accession>
<dbReference type="CDD" id="cd06261">
    <property type="entry name" value="TM_PBP2"/>
    <property type="match status" value="1"/>
</dbReference>
<keyword evidence="7 9" id="KW-1133">Transmembrane helix</keyword>
<name>A0A518CQI2_9PLAN</name>
<dbReference type="AlphaFoldDB" id="A0A518CQI2"/>
<dbReference type="GO" id="GO:0005886">
    <property type="term" value="C:plasma membrane"/>
    <property type="evidence" value="ECO:0007669"/>
    <property type="project" value="UniProtKB-SubCell"/>
</dbReference>
<evidence type="ECO:0000256" key="7">
    <source>
        <dbReference type="ARBA" id="ARBA00022989"/>
    </source>
</evidence>
<evidence type="ECO:0000313" key="12">
    <source>
        <dbReference type="Proteomes" id="UP000317178"/>
    </source>
</evidence>
<dbReference type="GO" id="GO:0055085">
    <property type="term" value="P:transmembrane transport"/>
    <property type="evidence" value="ECO:0007669"/>
    <property type="project" value="InterPro"/>
</dbReference>
<dbReference type="GO" id="GO:0015031">
    <property type="term" value="P:protein transport"/>
    <property type="evidence" value="ECO:0007669"/>
    <property type="project" value="UniProtKB-KW"/>
</dbReference>
<evidence type="ECO:0000256" key="2">
    <source>
        <dbReference type="ARBA" id="ARBA00022448"/>
    </source>
</evidence>
<feature type="transmembrane region" description="Helical" evidence="9">
    <location>
        <begin position="17"/>
        <end position="37"/>
    </location>
</feature>
<sequence length="386" mass="43474">MNIRQTRFWKHLMRDKFALLALGVIVIYFLVALVVWFNRSELATLSTFRVGPANMPGFTTPTIEQRIDFTEFYLESISGALRKSDPEAALREIDIVKLNIVEIPVAEIQKNADQAYVSFDKLLASEEGGFDLELLQQFESQVDAFYVEPSGWDGFVRSFLLVLGTDRQGRSISLRAMFSTLVAIQIGFVTAFVSVFIGTLLGTAAGLYGGMLDHVVIWLYTTFSSIPNIVLLVLLAYMFKGSTYDNTLLPVYVAFCATYWIGVCRVIRGETIKIRDLEYVDAARVLGLSKFYTLWRHIWPNVSHLMLINFSLLFIGAIKSEVILSFLGLGVKEVPSWGIMISQSSSEVVNGFFWQIGTATAFMFFLVVAFNIVSDFLQDVFDPKHI</sequence>
<dbReference type="InterPro" id="IPR035906">
    <property type="entry name" value="MetI-like_sf"/>
</dbReference>
<keyword evidence="8 9" id="KW-0472">Membrane</keyword>
<feature type="transmembrane region" description="Helical" evidence="9">
    <location>
        <begin position="217"/>
        <end position="237"/>
    </location>
</feature>
<evidence type="ECO:0000256" key="1">
    <source>
        <dbReference type="ARBA" id="ARBA00004651"/>
    </source>
</evidence>
<keyword evidence="3" id="KW-1003">Cell membrane</keyword>
<evidence type="ECO:0000259" key="10">
    <source>
        <dbReference type="PROSITE" id="PS50928"/>
    </source>
</evidence>
<proteinExistence type="inferred from homology"/>
<feature type="transmembrane region" description="Helical" evidence="9">
    <location>
        <begin position="305"/>
        <end position="331"/>
    </location>
</feature>
<organism evidence="11 12">
    <name type="scientific">Polystyrenella longa</name>
    <dbReference type="NCBI Taxonomy" id="2528007"/>
    <lineage>
        <taxon>Bacteria</taxon>
        <taxon>Pseudomonadati</taxon>
        <taxon>Planctomycetota</taxon>
        <taxon>Planctomycetia</taxon>
        <taxon>Planctomycetales</taxon>
        <taxon>Planctomycetaceae</taxon>
        <taxon>Polystyrenella</taxon>
    </lineage>
</organism>
<feature type="domain" description="ABC transmembrane type-1" evidence="10">
    <location>
        <begin position="180"/>
        <end position="374"/>
    </location>
</feature>
<feature type="transmembrane region" description="Helical" evidence="9">
    <location>
        <begin position="352"/>
        <end position="373"/>
    </location>
</feature>
<dbReference type="InterPro" id="IPR050366">
    <property type="entry name" value="BP-dependent_transpt_permease"/>
</dbReference>
<dbReference type="PANTHER" id="PTHR43386:SF24">
    <property type="entry name" value="OLIGOPEPTIDE TRANSPORT SYSTEM PERMEASE PROTEIN AMID"/>
    <property type="match status" value="1"/>
</dbReference>